<feature type="transmembrane region" description="Helical" evidence="2">
    <location>
        <begin position="509"/>
        <end position="525"/>
    </location>
</feature>
<sequence length="526" mass="58990">MEKKSVHWYWRTGLLWLIFLFFALISVKAEAAGSTFEFFYDNACASCSEDEKIYEIFEDELSKEEREQMDYEIRTYNVFHKSNKELFEKRIQESGRSREDCGLPVLIANGKWLCGYDQIKSTLRGALLGDEDSLKQTEETAADGEKPAEDIVSDENTSSFNEKFLDGLEEYGFTSQDKVMLLFTTYSCDDCNRVKDYLKDEDIAGNISVLEFNIAEGGYVEVLQELFELYRVPEASRKVPIVFYGKNAIAGADDICSRLKDSIESEDTSYQALREELDGLSESREEGKASSLLALFGAGLLAGFNPCSISMLLMLFSILLTAQASVLKNGALYLGGKYLTYFGLGVGIYFAASMIDQEVLDAAGKAVNIVITVLFIGASFMNLLDFWNVRREEYGKVRMQLPSALRRFNHKMIKNAGNASGKILPLLVLGLGIAISLGEFFCTGQIYMASILYMLRADSGNIGHILISFLVYVTAMCVPAAIFIFIIYKTKNTNRISDFMLAHMDIIKLANAVLFLGFALYFIFIL</sequence>
<dbReference type="PROSITE" id="PS51354">
    <property type="entry name" value="GLUTAREDOXIN_2"/>
    <property type="match status" value="1"/>
</dbReference>
<feature type="transmembrane region" description="Helical" evidence="2">
    <location>
        <begin position="367"/>
        <end position="389"/>
    </location>
</feature>
<comment type="caution">
    <text evidence="3">The sequence shown here is derived from an EMBL/GenBank/DDBJ whole genome shotgun (WGS) entry which is preliminary data.</text>
</comment>
<gene>
    <name evidence="3" type="ORF">C7383_12317</name>
</gene>
<keyword evidence="1" id="KW-0175">Coiled coil</keyword>
<organism evidence="3 4">
    <name type="scientific">Murimonas intestini</name>
    <dbReference type="NCBI Taxonomy" id="1337051"/>
    <lineage>
        <taxon>Bacteria</taxon>
        <taxon>Bacillati</taxon>
        <taxon>Bacillota</taxon>
        <taxon>Clostridia</taxon>
        <taxon>Lachnospirales</taxon>
        <taxon>Lachnospiraceae</taxon>
        <taxon>Murimonas</taxon>
    </lineage>
</organism>
<keyword evidence="2" id="KW-0812">Transmembrane</keyword>
<dbReference type="SUPFAM" id="SSF52833">
    <property type="entry name" value="Thioredoxin-like"/>
    <property type="match status" value="1"/>
</dbReference>
<dbReference type="Gene3D" id="3.40.30.10">
    <property type="entry name" value="Glutaredoxin"/>
    <property type="match status" value="1"/>
</dbReference>
<evidence type="ECO:0000313" key="4">
    <source>
        <dbReference type="Proteomes" id="UP000245412"/>
    </source>
</evidence>
<feature type="coiled-coil region" evidence="1">
    <location>
        <begin position="263"/>
        <end position="290"/>
    </location>
</feature>
<accession>A0AB73SXI5</accession>
<dbReference type="AlphaFoldDB" id="A0AB73SXI5"/>
<keyword evidence="4" id="KW-1185">Reference proteome</keyword>
<dbReference type="EMBL" id="QGGY01000023">
    <property type="protein sequence ID" value="PWJ72071.1"/>
    <property type="molecule type" value="Genomic_DNA"/>
</dbReference>
<feature type="transmembrane region" description="Helical" evidence="2">
    <location>
        <begin position="332"/>
        <end position="355"/>
    </location>
</feature>
<dbReference type="RefSeq" id="WP_109748772.1">
    <property type="nucleotide sequence ID" value="NZ_JANKBI010000027.1"/>
</dbReference>
<dbReference type="InterPro" id="IPR051790">
    <property type="entry name" value="Cytochrome_c-biogenesis_DsbD"/>
</dbReference>
<evidence type="ECO:0000256" key="1">
    <source>
        <dbReference type="SAM" id="Coils"/>
    </source>
</evidence>
<evidence type="ECO:0000313" key="3">
    <source>
        <dbReference type="EMBL" id="PWJ72071.1"/>
    </source>
</evidence>
<feature type="transmembrane region" description="Helical" evidence="2">
    <location>
        <begin position="292"/>
        <end position="320"/>
    </location>
</feature>
<protein>
    <submittedName>
        <fullName evidence="3">Cytochrome c biogenesis protein CcdA</fullName>
    </submittedName>
</protein>
<proteinExistence type="predicted"/>
<dbReference type="PANTHER" id="PTHR31272">
    <property type="entry name" value="CYTOCHROME C-TYPE BIOGENESIS PROTEIN HI_1454-RELATED"/>
    <property type="match status" value="1"/>
</dbReference>
<reference evidence="3 4" key="1">
    <citation type="submission" date="2018-05" db="EMBL/GenBank/DDBJ databases">
        <authorList>
            <person name="Goeker M."/>
            <person name="Huntemann M."/>
            <person name="Clum A."/>
            <person name="Pillay M."/>
            <person name="Palaniappan K."/>
            <person name="Varghese N."/>
            <person name="Mikhailova N."/>
            <person name="Stamatis D."/>
            <person name="Reddy T."/>
            <person name="Daum C."/>
            <person name="Shapiro N."/>
            <person name="Ivanova N."/>
            <person name="Kyrpides N."/>
            <person name="Woyke T."/>
        </authorList>
    </citation>
    <scope>NUCLEOTIDE SEQUENCE [LARGE SCALE GENOMIC DNA]</scope>
    <source>
        <strain evidence="3 4">DSM 26524</strain>
    </source>
</reference>
<name>A0AB73SXI5_9FIRM</name>
<evidence type="ECO:0000256" key="2">
    <source>
        <dbReference type="SAM" id="Phobius"/>
    </source>
</evidence>
<dbReference type="Proteomes" id="UP000245412">
    <property type="component" value="Unassembled WGS sequence"/>
</dbReference>
<dbReference type="InterPro" id="IPR036249">
    <property type="entry name" value="Thioredoxin-like_sf"/>
</dbReference>
<keyword evidence="2" id="KW-0472">Membrane</keyword>
<feature type="transmembrane region" description="Helical" evidence="2">
    <location>
        <begin position="465"/>
        <end position="488"/>
    </location>
</feature>
<keyword evidence="2" id="KW-1133">Transmembrane helix</keyword>
<feature type="transmembrane region" description="Helical" evidence="2">
    <location>
        <begin position="423"/>
        <end position="453"/>
    </location>
</feature>
<dbReference type="CDD" id="cd02066">
    <property type="entry name" value="GRX_family"/>
    <property type="match status" value="1"/>
</dbReference>
<feature type="coiled-coil region" evidence="1">
    <location>
        <begin position="47"/>
        <end position="74"/>
    </location>
</feature>
<dbReference type="PANTHER" id="PTHR31272:SF9">
    <property type="entry name" value="BLL1027 PROTEIN"/>
    <property type="match status" value="1"/>
</dbReference>